<keyword evidence="3" id="KW-1185">Reference proteome</keyword>
<gene>
    <name evidence="2" type="ORF">KZO77_10740</name>
</gene>
<comment type="caution">
    <text evidence="2">The sequence shown here is derived from an EMBL/GenBank/DDBJ whole genome shotgun (WGS) entry which is preliminary data.</text>
</comment>
<dbReference type="Pfam" id="PF13708">
    <property type="entry name" value="DUF4942"/>
    <property type="match status" value="1"/>
</dbReference>
<dbReference type="EMBL" id="JAHXCP010000023">
    <property type="protein sequence ID" value="MBW4755496.1"/>
    <property type="molecule type" value="Genomic_DNA"/>
</dbReference>
<evidence type="ECO:0000313" key="3">
    <source>
        <dbReference type="Proteomes" id="UP000812077"/>
    </source>
</evidence>
<dbReference type="CDD" id="cd02440">
    <property type="entry name" value="AdoMet_MTases"/>
    <property type="match status" value="1"/>
</dbReference>
<evidence type="ECO:0000259" key="1">
    <source>
        <dbReference type="Pfam" id="PF13708"/>
    </source>
</evidence>
<accession>A0ABS6YA15</accession>
<dbReference type="RefSeq" id="WP_219433949.1">
    <property type="nucleotide sequence ID" value="NZ_JAHXCP010000023.1"/>
</dbReference>
<protein>
    <submittedName>
        <fullName evidence="2">DUF4942 domain-containing protein</fullName>
    </submittedName>
</protein>
<reference evidence="2 3" key="1">
    <citation type="submission" date="2021-07" db="EMBL/GenBank/DDBJ databases">
        <title>Genomic diversity and antimicrobial resistance of Prevotella spp. isolated from chronic lung disease airways.</title>
        <authorList>
            <person name="Webb K.A."/>
            <person name="Olagoke O.S."/>
            <person name="Baird T."/>
            <person name="Neill J."/>
            <person name="Pham A."/>
            <person name="Wells T.J."/>
            <person name="Ramsay K.A."/>
            <person name="Bell S.C."/>
            <person name="Sarovich D.S."/>
            <person name="Price E.P."/>
        </authorList>
    </citation>
    <scope>NUCLEOTIDE SEQUENCE [LARGE SCALE GENOMIC DNA]</scope>
    <source>
        <strain evidence="2 3">SCHI0027.S.6</strain>
    </source>
</reference>
<evidence type="ECO:0000313" key="2">
    <source>
        <dbReference type="EMBL" id="MBW4755496.1"/>
    </source>
</evidence>
<name>A0ABS6YA15_9BACT</name>
<sequence>MKLFTDNQDFYPTPEEVINTMMMGENFIGKTILEPSAGKGNIVDWLKANGAAKVIACEKDKNLQKLLTGKCEILADDFLSVTAEQVSHIDYIVMNPPFSEGIKHILHAFEIAPAGCVIIALCNSHSVSRGWQDNSTKQKLLETIELYGCEEYLGSVFEDAERNTDVTVSMVKLYKEGEGVEEFADYMFSNEADILDANETEGLVQYNVVRDMVNRYISAVRLFDETMAAAEKINSIACFGGEKDGYLPVRFVTVNASNSVVRISRQQYKKALQKYYWRRIFSKLNMEKYATLRLREQINRFVEQQTHVPFTMHNIYQVLNMVIQTTSQRMDKAIEEAFDTICSFSADNSTAGEKWKTNANYMVNKKFIVPYMTSYDNRYPTDYVRLSYSNHEQQIEDVLKALCYITGTDYDKHIGLNRFINDTRKSWGTWYEWNFFRIKAFKKGTMHFEFLDEDIWMKFNQTVAKLRGWSLPKKRK</sequence>
<proteinExistence type="predicted"/>
<dbReference type="InterPro" id="IPR031339">
    <property type="entry name" value="DUF4942"/>
</dbReference>
<organism evidence="2 3">
    <name type="scientific">Prevotella melaninogenica</name>
    <dbReference type="NCBI Taxonomy" id="28132"/>
    <lineage>
        <taxon>Bacteria</taxon>
        <taxon>Pseudomonadati</taxon>
        <taxon>Bacteroidota</taxon>
        <taxon>Bacteroidia</taxon>
        <taxon>Bacteroidales</taxon>
        <taxon>Prevotellaceae</taxon>
        <taxon>Prevotella</taxon>
    </lineage>
</organism>
<dbReference type="Proteomes" id="UP000812077">
    <property type="component" value="Unassembled WGS sequence"/>
</dbReference>
<feature type="domain" description="DUF4942" evidence="1">
    <location>
        <begin position="271"/>
        <end position="468"/>
    </location>
</feature>